<dbReference type="Pfam" id="PF05679">
    <property type="entry name" value="CHGN"/>
    <property type="match status" value="1"/>
</dbReference>
<protein>
    <recommendedName>
        <fullName evidence="9">Hexosyltransferase</fullName>
        <ecNumber evidence="9">2.4.1.-</ecNumber>
    </recommendedName>
</protein>
<dbReference type="SUPFAM" id="SSF53448">
    <property type="entry name" value="Nucleotide-diphospho-sugar transferases"/>
    <property type="match status" value="1"/>
</dbReference>
<comment type="subcellular location">
    <subcellularLocation>
        <location evidence="1 9">Golgi apparatus</location>
        <location evidence="1 9">Golgi stack membrane</location>
        <topology evidence="1 9">Single-pass type II membrane protein</topology>
    </subcellularLocation>
</comment>
<feature type="transmembrane region" description="Helical" evidence="9">
    <location>
        <begin position="15"/>
        <end position="35"/>
    </location>
</feature>
<evidence type="ECO:0000256" key="3">
    <source>
        <dbReference type="ARBA" id="ARBA00022679"/>
    </source>
</evidence>
<evidence type="ECO:0000256" key="4">
    <source>
        <dbReference type="ARBA" id="ARBA00022692"/>
    </source>
</evidence>
<dbReference type="EMBL" id="JARBDR010000903">
    <property type="protein sequence ID" value="KAJ8304571.1"/>
    <property type="molecule type" value="Genomic_DNA"/>
</dbReference>
<keyword evidence="11" id="KW-1185">Reference proteome</keyword>
<keyword evidence="7 9" id="KW-0333">Golgi apparatus</keyword>
<evidence type="ECO:0000256" key="2">
    <source>
        <dbReference type="ARBA" id="ARBA00009239"/>
    </source>
</evidence>
<dbReference type="Gene3D" id="3.90.550.50">
    <property type="match status" value="1"/>
</dbReference>
<proteinExistence type="inferred from homology"/>
<comment type="caution">
    <text evidence="10">The sequence shown here is derived from an EMBL/GenBank/DDBJ whole genome shotgun (WGS) entry which is preliminary data.</text>
</comment>
<dbReference type="Proteomes" id="UP001217089">
    <property type="component" value="Unassembled WGS sequence"/>
</dbReference>
<evidence type="ECO:0000256" key="5">
    <source>
        <dbReference type="ARBA" id="ARBA00022968"/>
    </source>
</evidence>
<keyword evidence="3 9" id="KW-0808">Transferase</keyword>
<evidence type="ECO:0000256" key="7">
    <source>
        <dbReference type="ARBA" id="ARBA00023034"/>
    </source>
</evidence>
<dbReference type="InterPro" id="IPR051227">
    <property type="entry name" value="CS_glycosyltransferase"/>
</dbReference>
<evidence type="ECO:0000256" key="1">
    <source>
        <dbReference type="ARBA" id="ARBA00004447"/>
    </source>
</evidence>
<evidence type="ECO:0000313" key="11">
    <source>
        <dbReference type="Proteomes" id="UP001217089"/>
    </source>
</evidence>
<keyword evidence="8 9" id="KW-0472">Membrane</keyword>
<evidence type="ECO:0000256" key="6">
    <source>
        <dbReference type="ARBA" id="ARBA00022989"/>
    </source>
</evidence>
<keyword evidence="4 9" id="KW-0812">Transmembrane</keyword>
<dbReference type="EC" id="2.4.1.-" evidence="9"/>
<dbReference type="PANTHER" id="PTHR12369">
    <property type="entry name" value="CHONDROITIN SYNTHASE"/>
    <property type="match status" value="1"/>
</dbReference>
<evidence type="ECO:0000256" key="8">
    <source>
        <dbReference type="ARBA" id="ARBA00023136"/>
    </source>
</evidence>
<comment type="similarity">
    <text evidence="2 9">Belongs to the chondroitin N-acetylgalactosaminyltransferase family.</text>
</comment>
<evidence type="ECO:0000256" key="9">
    <source>
        <dbReference type="RuleBase" id="RU364016"/>
    </source>
</evidence>
<dbReference type="Gene3D" id="3.90.550.10">
    <property type="entry name" value="Spore Coat Polysaccharide Biosynthesis Protein SpsA, Chain A"/>
    <property type="match status" value="1"/>
</dbReference>
<name>A0ABQ9EL18_TEGGR</name>
<sequence length="803" mass="92181">MIVLMDMARRTNLRINNFAGIVFGLCFGILLSSWFRKIILECTSSARGSCCLNYHVNININHLPVNIEKSLNQQTPAKTAGLDLNKYIDPSGKWFVLIGVITAKKFLDSRAVAAFETWASSVNGKVLFFSSEGSLTSYNIPVVSLKDVDDSYPPQKKSLEMLGYMYRNHYKNFEWFMRVDDDIFVKGDRLEKFLRSINSSRPHYIGQAGFGTKEEIGQLHLDTHDNYCMGGPGIVFSRETLRLVAPNIDDCLNNLLTTHEDVEVGRCVKKFAGIACTWAFEMQHLFYQNYKEYTGSFRTTLKDKAVRKALTLHSVKESRQQYRIQNYLHAVHIQDLQHKELQLQREITDMDQLFGMQQSKINQNKQGLMPSISKYIPENRHDVIAWEFISKSVVSHRNMNPRHSFLLPTKYALEDMIVQVLQMVNKNARQKGRTIDYKDLWYGYQRVNPLYGADYVLDLLLTYRKHKGRKLTVPVRRHTYLQQAFDEIDLIEDPFTSSLPHTDIKYNSPFLFRELGMGSNSESVNSNKLYETVHFILPLSGRLQIFQRFLSNYEDICLKTKEKSQLHVVLFNNETDTATVDKLIDMIGSYQKKYGGSNIEIIYADGPFARARALDLGASQCGPDSLLFFVDVDIVLSRDILTRLRLNTKQGVQVYYPIVFSQYDPEVICGGHTKNCHIDWQNFTGNMGYWRSFGYGIASMYGSDLKAVGGFDTTIQGWGKEDVDLYSKFSQSNITVFRSIDTGMVHAFHPVFCDSNLIDAQYQMCIGSKASSYGSVRQLANIIQKRPEIYNRKVKNDTSKKKR</sequence>
<reference evidence="10 11" key="1">
    <citation type="submission" date="2022-12" db="EMBL/GenBank/DDBJ databases">
        <title>Chromosome-level genome of Tegillarca granosa.</title>
        <authorList>
            <person name="Kim J."/>
        </authorList>
    </citation>
    <scope>NUCLEOTIDE SEQUENCE [LARGE SCALE GENOMIC DNA]</scope>
    <source>
        <strain evidence="10">Teg-2019</strain>
        <tissue evidence="10">Adductor muscle</tissue>
    </source>
</reference>
<accession>A0ABQ9EL18</accession>
<organism evidence="10 11">
    <name type="scientific">Tegillarca granosa</name>
    <name type="common">Malaysian cockle</name>
    <name type="synonym">Anadara granosa</name>
    <dbReference type="NCBI Taxonomy" id="220873"/>
    <lineage>
        <taxon>Eukaryota</taxon>
        <taxon>Metazoa</taxon>
        <taxon>Spiralia</taxon>
        <taxon>Lophotrochozoa</taxon>
        <taxon>Mollusca</taxon>
        <taxon>Bivalvia</taxon>
        <taxon>Autobranchia</taxon>
        <taxon>Pteriomorphia</taxon>
        <taxon>Arcoida</taxon>
        <taxon>Arcoidea</taxon>
        <taxon>Arcidae</taxon>
        <taxon>Tegillarca</taxon>
    </lineage>
</organism>
<gene>
    <name evidence="10" type="ORF">KUTeg_018154</name>
</gene>
<dbReference type="InterPro" id="IPR008428">
    <property type="entry name" value="Chond_GalNAc"/>
</dbReference>
<evidence type="ECO:0000313" key="10">
    <source>
        <dbReference type="EMBL" id="KAJ8304571.1"/>
    </source>
</evidence>
<keyword evidence="6 9" id="KW-1133">Transmembrane helix</keyword>
<dbReference type="PANTHER" id="PTHR12369:SF11">
    <property type="entry name" value="HEXOSYLTRANSFERASE"/>
    <property type="match status" value="1"/>
</dbReference>
<keyword evidence="5 9" id="KW-0735">Signal-anchor</keyword>
<dbReference type="InterPro" id="IPR029044">
    <property type="entry name" value="Nucleotide-diphossugar_trans"/>
</dbReference>